<feature type="region of interest" description="Disordered" evidence="1">
    <location>
        <begin position="151"/>
        <end position="174"/>
    </location>
</feature>
<gene>
    <name evidence="5" type="ORF">QO012_002565</name>
</gene>
<keyword evidence="2" id="KW-0472">Membrane</keyword>
<dbReference type="Pfam" id="PF10145">
    <property type="entry name" value="PhageMin_Tail"/>
    <property type="match status" value="1"/>
</dbReference>
<evidence type="ECO:0000313" key="6">
    <source>
        <dbReference type="Proteomes" id="UP001231124"/>
    </source>
</evidence>
<feature type="compositionally biased region" description="Gly residues" evidence="1">
    <location>
        <begin position="1296"/>
        <end position="1305"/>
    </location>
</feature>
<keyword evidence="2" id="KW-1133">Transmembrane helix</keyword>
<dbReference type="NCBIfam" id="TIGR01760">
    <property type="entry name" value="tape_meas_TP901"/>
    <property type="match status" value="1"/>
</dbReference>
<feature type="domain" description="Phage tail tape measure protein" evidence="3">
    <location>
        <begin position="291"/>
        <end position="497"/>
    </location>
</feature>
<feature type="transmembrane region" description="Helical" evidence="2">
    <location>
        <begin position="675"/>
        <end position="704"/>
    </location>
</feature>
<evidence type="ECO:0000313" key="5">
    <source>
        <dbReference type="EMBL" id="MDQ0448060.1"/>
    </source>
</evidence>
<evidence type="ECO:0000259" key="3">
    <source>
        <dbReference type="Pfam" id="PF10145"/>
    </source>
</evidence>
<accession>A0ABU0I2C1</accession>
<evidence type="ECO:0000256" key="2">
    <source>
        <dbReference type="SAM" id="Phobius"/>
    </source>
</evidence>
<dbReference type="Proteomes" id="UP001231124">
    <property type="component" value="Unassembled WGS sequence"/>
</dbReference>
<dbReference type="Gene3D" id="1.10.530.10">
    <property type="match status" value="1"/>
</dbReference>
<proteinExistence type="predicted"/>
<reference evidence="5 6" key="1">
    <citation type="submission" date="2023-07" db="EMBL/GenBank/DDBJ databases">
        <title>Genomic Encyclopedia of Type Strains, Phase IV (KMG-IV): sequencing the most valuable type-strain genomes for metagenomic binning, comparative biology and taxonomic classification.</title>
        <authorList>
            <person name="Goeker M."/>
        </authorList>
    </citation>
    <scope>NUCLEOTIDE SEQUENCE [LARGE SCALE GENOMIC DNA]</scope>
    <source>
        <strain evidence="5 6">DSM 19013</strain>
    </source>
</reference>
<feature type="domain" description="Phage tail lysozyme" evidence="4">
    <location>
        <begin position="978"/>
        <end position="1101"/>
    </location>
</feature>
<dbReference type="InterPro" id="IPR041219">
    <property type="entry name" value="Phage_lysozyme2"/>
</dbReference>
<feature type="transmembrane region" description="Helical" evidence="2">
    <location>
        <begin position="716"/>
        <end position="739"/>
    </location>
</feature>
<organism evidence="5 6">
    <name type="scientific">Methylobacterium aerolatum</name>
    <dbReference type="NCBI Taxonomy" id="418708"/>
    <lineage>
        <taxon>Bacteria</taxon>
        <taxon>Pseudomonadati</taxon>
        <taxon>Pseudomonadota</taxon>
        <taxon>Alphaproteobacteria</taxon>
        <taxon>Hyphomicrobiales</taxon>
        <taxon>Methylobacteriaceae</taxon>
        <taxon>Methylobacterium</taxon>
    </lineage>
</organism>
<protein>
    <submittedName>
        <fullName evidence="5">TP901 family phage tail tape measure protein</fullName>
    </submittedName>
</protein>
<keyword evidence="2" id="KW-0812">Transmembrane</keyword>
<dbReference type="Pfam" id="PF18013">
    <property type="entry name" value="Phage_lysozyme2"/>
    <property type="match status" value="1"/>
</dbReference>
<evidence type="ECO:0000256" key="1">
    <source>
        <dbReference type="SAM" id="MobiDB-lite"/>
    </source>
</evidence>
<sequence length="1349" mass="143352">MSETTELKAVVSVEDRGSTKLRQIGKELDALTAKMRAAAEAMTGKMSGFGADIAKGQDRANDAVRRGLGLQAQAERHRAGTAKAQRDDANALDSATVRSFKMQMRMQREQAREAAVSDRARETAARAQAREAERASRAVEAAAIRRARVEANETRRRDREARAADRDRERAEIRQARDNEAAARRAIGLDNYRFNLRERYRRQEAAETEKHHRDTIRQGREAWSRGRDGMMGVARPAAAVAAVGVGGAVAATRRVLRAETDLDSAEIGTRQYGGLDAKSARDLRDQWAAPTAEALGVPASKLMESWTDATKLGIPAKDAKGFAELATKTSEAWGVPFQTVVDTLGTMNTLLTAKGEAFDLGKLTSAANAMQHLAAKQSTTPEKLISFLARGAGGGDLLGMSMEGTVAFGSASTSLGNQAGASGSLLDYIAGRVIEMPKLTHQKGREGDQARQLMRSLGYGTGENMERIRRADPDAFLPDLFERFNKIQDPKKRNEAIRFFTGREWLGEFGRMVNGPETYREAQKLAKESKSLDAIGEVWTLHKLKLTFVAKQFGAGWMNILGEFGKVISPMAREAGDFFLEWTGKLRQGGLRDRFKALLDGLLEGLGVKSLPDLLRNLFGDPKDATGGNVEAWKAAAKGFGEGIRDVVGSILGVAKMFTGGDSNPEKLGRLTAQVLGFGMALVVIAPFVSVIGAMGSALLGLAFAAGAAWKVMKGLGVVGGAAGAGVGAGAAGAAAGAVGAKGGKLAALGRLFGLYGLADAANEYGALKAPDTSKGIGQALVEALDPGLASRIYGDGGGAEAKPPSNPMADLEDIRKSLAARDPELARKLFPNGAVVQPQSLTDGDWRGLIQPANLSGDVGGAREWREHGQDLGDGFLDRARRGLGVRDGAPDRTSVAVDDLRREMNRLGNRTRLGGLDPALTGAAASAFGGGSGGYGSGSPIDPNDPAQKYGKRYFTVPGGIGSGPGTAARGALAANQQEAFKAAREAGLSETAARALVANMSGESLANPRDHHWDRTHMSQGIVQWDPQRAERIRAQFGKLPKDMTVSEQTRAAIWEMKTRPEYAPTWRALQGNDPGEMIGALVRNYERPADKERAIRERFGHYRGFTPNGAGGTVAGREQFEGLRLKSFEAIAGGAVAQGVTDLARQAQDDLPGGVARFTAFNDRYHQGTGSKHAAGLAFDTVLKDASRSQEAATAMRAKLAAAGLDASQYRVIDEYLNPSSRSTGGHIHTQFNTAEAAQRYHDYLGASGALAEKAKAGRGKSVIAEDDAAPPSEAARAMIRKVPAPPPRPAGIGGGSGGAAGSSFHIHQTIHGYDKSPAEIAAMSQRHISETWEHQANDMMPETV</sequence>
<keyword evidence="6" id="KW-1185">Reference proteome</keyword>
<comment type="caution">
    <text evidence="5">The sequence shown here is derived from an EMBL/GenBank/DDBJ whole genome shotgun (WGS) entry which is preliminary data.</text>
</comment>
<dbReference type="RefSeq" id="WP_238206067.1">
    <property type="nucleotide sequence ID" value="NZ_BPQE01000025.1"/>
</dbReference>
<feature type="region of interest" description="Disordered" evidence="1">
    <location>
        <begin position="1289"/>
        <end position="1308"/>
    </location>
</feature>
<name>A0ABU0I2C1_9HYPH</name>
<dbReference type="EMBL" id="JAUSVP010000006">
    <property type="protein sequence ID" value="MDQ0448060.1"/>
    <property type="molecule type" value="Genomic_DNA"/>
</dbReference>
<dbReference type="InterPro" id="IPR010090">
    <property type="entry name" value="Phage_tape_meas"/>
</dbReference>
<evidence type="ECO:0000259" key="4">
    <source>
        <dbReference type="Pfam" id="PF18013"/>
    </source>
</evidence>